<evidence type="ECO:0000313" key="2">
    <source>
        <dbReference type="EMBL" id="AYL96139.1"/>
    </source>
</evidence>
<dbReference type="RefSeq" id="WP_119409743.1">
    <property type="nucleotide sequence ID" value="NZ_CP032869.1"/>
</dbReference>
<gene>
    <name evidence="2" type="ORF">HYN43_012930</name>
</gene>
<dbReference type="EMBL" id="CP032869">
    <property type="protein sequence ID" value="AYL96139.1"/>
    <property type="molecule type" value="Genomic_DNA"/>
</dbReference>
<evidence type="ECO:0000313" key="3">
    <source>
        <dbReference type="Proteomes" id="UP000270046"/>
    </source>
</evidence>
<keyword evidence="3" id="KW-1185">Reference proteome</keyword>
<feature type="signal peptide" evidence="1">
    <location>
        <begin position="1"/>
        <end position="20"/>
    </location>
</feature>
<dbReference type="PROSITE" id="PS51257">
    <property type="entry name" value="PROKAR_LIPOPROTEIN"/>
    <property type="match status" value="1"/>
</dbReference>
<name>A0A494VPE5_9SPHI</name>
<dbReference type="Proteomes" id="UP000270046">
    <property type="component" value="Chromosome"/>
</dbReference>
<reference evidence="2 3" key="1">
    <citation type="submission" date="2018-10" db="EMBL/GenBank/DDBJ databases">
        <title>Genome sequencing of Mucilaginibacter sp. HYN0043.</title>
        <authorList>
            <person name="Kim M."/>
            <person name="Yi H."/>
        </authorList>
    </citation>
    <scope>NUCLEOTIDE SEQUENCE [LARGE SCALE GENOMIC DNA]</scope>
    <source>
        <strain evidence="2 3">HYN0043</strain>
    </source>
</reference>
<keyword evidence="1" id="KW-0732">Signal</keyword>
<feature type="chain" id="PRO_5019713437" description="Lipoprotein" evidence="1">
    <location>
        <begin position="21"/>
        <end position="189"/>
    </location>
</feature>
<accession>A0A494VPE5</accession>
<evidence type="ECO:0008006" key="4">
    <source>
        <dbReference type="Google" id="ProtNLM"/>
    </source>
</evidence>
<evidence type="ECO:0000256" key="1">
    <source>
        <dbReference type="SAM" id="SignalP"/>
    </source>
</evidence>
<sequence length="189" mass="20519">MNLKNLTIAAAVLATMSFYACTQKPQGAATTPAPSIVLDPDTISVDSAMKYVANFSRNTHDSIPGEGVLGKKRPNTRCIWFSIDRLDSLVKKIKAEKGDGIRFYMAAYDNHYNPKGLNTPPKDYWGHSTLIMVSTYLDQASGNHNDYYKGSPFSNGGSGGIFTTTPENRGELCPPPATCKSIGATLFDK</sequence>
<proteinExistence type="predicted"/>
<organism evidence="2 3">
    <name type="scientific">Mucilaginibacter celer</name>
    <dbReference type="NCBI Taxonomy" id="2305508"/>
    <lineage>
        <taxon>Bacteria</taxon>
        <taxon>Pseudomonadati</taxon>
        <taxon>Bacteroidota</taxon>
        <taxon>Sphingobacteriia</taxon>
        <taxon>Sphingobacteriales</taxon>
        <taxon>Sphingobacteriaceae</taxon>
        <taxon>Mucilaginibacter</taxon>
    </lineage>
</organism>
<dbReference type="AlphaFoldDB" id="A0A494VPE5"/>
<dbReference type="OrthoDB" id="662966at2"/>
<dbReference type="KEGG" id="muh:HYN43_012930"/>
<protein>
    <recommendedName>
        <fullName evidence="4">Lipoprotein</fullName>
    </recommendedName>
</protein>